<dbReference type="SMART" id="SM00060">
    <property type="entry name" value="FN3"/>
    <property type="match status" value="10"/>
</dbReference>
<protein>
    <submittedName>
        <fullName evidence="4">Uncharacterized protein LOC110986023</fullName>
    </submittedName>
</protein>
<name>A0A8B7ZEL2_ACAPL</name>
<dbReference type="GeneID" id="110986023"/>
<dbReference type="InterPro" id="IPR036116">
    <property type="entry name" value="FN3_sf"/>
</dbReference>
<organism evidence="3 4">
    <name type="scientific">Acanthaster planci</name>
    <name type="common">Crown-of-thorns starfish</name>
    <dbReference type="NCBI Taxonomy" id="133434"/>
    <lineage>
        <taxon>Eukaryota</taxon>
        <taxon>Metazoa</taxon>
        <taxon>Echinodermata</taxon>
        <taxon>Eleutherozoa</taxon>
        <taxon>Asterozoa</taxon>
        <taxon>Asteroidea</taxon>
        <taxon>Valvatacea</taxon>
        <taxon>Valvatida</taxon>
        <taxon>Acanthasteridae</taxon>
        <taxon>Acanthaster</taxon>
    </lineage>
</organism>
<feature type="domain" description="Fibronectin type-III" evidence="2">
    <location>
        <begin position="3389"/>
        <end position="3480"/>
    </location>
</feature>
<dbReference type="Proteomes" id="UP000694845">
    <property type="component" value="Unplaced"/>
</dbReference>
<gene>
    <name evidence="4" type="primary">LOC110986023</name>
</gene>
<evidence type="ECO:0000256" key="1">
    <source>
        <dbReference type="SAM" id="SignalP"/>
    </source>
</evidence>
<dbReference type="PANTHER" id="PTHR16897:SF2">
    <property type="entry name" value="OS03G0226600 PROTEIN"/>
    <property type="match status" value="1"/>
</dbReference>
<reference evidence="4" key="1">
    <citation type="submission" date="2025-08" db="UniProtKB">
        <authorList>
            <consortium name="RefSeq"/>
        </authorList>
    </citation>
    <scope>IDENTIFICATION</scope>
</reference>
<evidence type="ECO:0000313" key="4">
    <source>
        <dbReference type="RefSeq" id="XP_022103295.1"/>
    </source>
</evidence>
<feature type="chain" id="PRO_5034674873" evidence="1">
    <location>
        <begin position="21"/>
        <end position="3480"/>
    </location>
</feature>
<dbReference type="InterPro" id="IPR003961">
    <property type="entry name" value="FN3_dom"/>
</dbReference>
<proteinExistence type="predicted"/>
<dbReference type="OrthoDB" id="6061841at2759"/>
<evidence type="ECO:0000313" key="3">
    <source>
        <dbReference type="Proteomes" id="UP000694845"/>
    </source>
</evidence>
<dbReference type="KEGG" id="aplc:110986023"/>
<keyword evidence="1" id="KW-0732">Signal</keyword>
<dbReference type="PROSITE" id="PS50853">
    <property type="entry name" value="FN3"/>
    <property type="match status" value="1"/>
</dbReference>
<keyword evidence="3" id="KW-1185">Reference proteome</keyword>
<dbReference type="RefSeq" id="XP_022103295.1">
    <property type="nucleotide sequence ID" value="XM_022247603.1"/>
</dbReference>
<dbReference type="OMA" id="IHANESK"/>
<evidence type="ECO:0000259" key="2">
    <source>
        <dbReference type="PROSITE" id="PS50853"/>
    </source>
</evidence>
<dbReference type="PANTHER" id="PTHR16897">
    <property type="entry name" value="OS10G0105400 PROTEIN"/>
    <property type="match status" value="1"/>
</dbReference>
<dbReference type="SUPFAM" id="SSF49265">
    <property type="entry name" value="Fibronectin type III"/>
    <property type="match status" value="4"/>
</dbReference>
<feature type="signal peptide" evidence="1">
    <location>
        <begin position="1"/>
        <end position="20"/>
    </location>
</feature>
<accession>A0A8B7ZEL2</accession>
<sequence length="3480" mass="381011">MLKLGCIILVVVMNLPRSKATVCGYSCPQRYTTKCGFLNLKRCTRYRDRTCNRCCTGWTGDVSTNCNTAICFGVTTCPNGGSCTRPDYCANCNRGYYSPRCSQCTPIAHCVEVFCSSSSNQKCDRCDGEFGPALGSAYKKTDDMRQCIKQCSWRSDSNACYPGSCTDYRCSCNSGFSGRDCRTMSHSPTLSEHRATLIMGTTTLESPTVQGSTATVYSNVQNFRNLRVNWVSSYQPTGLPSPSAGGHPYIESVGLGIVGARVTAAVNRGSSSIYSVGSQDCTTSTTGRSFNRDRPNTALVTCEVTFTLNYNSWNPSTGDVLRIDVSATNGGYLKLFNRDLSNRISTRYYSGRTSSAYSTFTFDFVEPYHCVGAAGGCRTSMLNAGNDVTTQGAITVTWQGWADDLAGIKEYDLVVRQLSGSHGSEMTEIYDSPPVYSGVTSSGQRVTLPHVGVYSVILTVVDNAGNFRLCRRFIFFDNDPSDVTIQTDSPLRVTSASSKTDYLWLTSLNSGGPTSVDLVWTNRFINVHHVNQGLLKPIGSYTAGFIDSDYDQNFGRRGRAAIPHALGVTQFRVFYDIDHSGGRTTVAVSDGNSDNWRNEATSTQATYYLRLVDGDSIRFWVEARDLAGHSVRDSVLVHTDSSPPIIEDFWLVRDGEVNLAIHNSDDLHEMSVAFRTYDIHSGVRTIHWRLWDPVTETEYGSQTIPARRINADTDCDPVSCMCVPIGDCYAADYGFNPTFHIGAHDTDYFITLTVTNHARLVTTQTIRVTVDTSAPQAGVVHDGIRGSNEVDFQEGSDLSAHWEGFFDKESGVKFYQYLFATSCWMHEAAIGRVRDEMTRTTSTHASWTAPSPGRYYVTVIAYNRALEPSEVVCSDGVVIDGSPPELSQIVIGYVRMWPGLAKDAEGRTWYIDERRRKTELFNASSGCSSKAAMVDDLSVYPEMVSTNDSSVILRGDLDCLWIPAIEEKFFLPTDKHVNVSWMGEDPESSIYDYQIGYTLDHRPDFVASISTSGHDHFVMYHPDISHGSVLHLILTAVNKAQLSTTKGIGPVIVDTTPPIFVGHVAVRVEGEYLVAEWGDDGFTDDEDTGLRYQVAIGSSPGGTETLSYLTEKYYRIGPCSSQTSCAAFSLDDLNWHLHGDHEYYVSVRAQNGAGLTTVGISSVYRHIVQLPSLGVVLDVAPPGEEVAVDFGVAQDIDVQMDTTSISARWYGFEHPHLDISYEIAVGLEGDISDVSGGYIGIGNVTFYHLDGLNLTLLMTYYVTVRAISEAGSVSVTSDGLKVIQEGQLLEGATIKDGLGCGETSVPPGLSHHSSAADQPCQDDITYQSSTSDISARWTIPEMLQPFVTNIRWAFEQEIEINLGYENRTVVWTTLLEDEDLGTAFQHVGAGVGLEGGAHYRSKVHFCHVSICFQPIMTDGFWVLSEPPEVGQVTVSNIESTQGRTEIHVAFQPFAHDYVLHDNPQELMDFYEWSIAEDGNDRALLSQWTRIQDLTITGEMARFMAFYSGQLDLDVCLRLSVRGYNKAGLSSIASTEIVNCDDVTLVMPHVVIDADHEVNIEQNAMWPEPDKNYVSSTSFLSAVWPTLRHRDYFWAAIEDAGLTDFGDLDKGLQYPCDHPRAISCGRTDKEFVNIPDLALSHGKRYRICIHADEVTLKHELWEELLPAVSSCSDGVVVDTTPPTPGSVWIGWSQHQIYQSSVSELVLHWESFTDIEEHGFARHHSGIKYYEYSSVSELALHWESFTDIEEHGFARHHSGIKYYEYAIGSMWGGSDVKGFTRVGITNGVIAHKLRLQNGHKYYATVKATDFVGLSSQAMSDSIVIDTSPPVVSEDHTLDIGGSFIRSTTSISASWENVFSDRESGVAYYEWAVGSHSGHADIMPFTREDKETVVSDSSQPLPLQEGHSYFIAVKAINTVGLITLRSYGAFTVDASPPVAGHVFDGDLVRVPANHRDRDFQEDRTELRAFWEGFHDPHSTILGYSWRAGMCPGCSDVVPEQHVGLYTDVVAENLNLVPGLTYYVTVTACNAAGLCTSVTSDGVMVDDSPPLPGKVYDGGPGSDDISYQSSRFQLRAHWWGFHDPHSSLSHFEWRAGTTPGAEDILPATRIELSEDALKFLPASDQLPVGADIYITVRAYNRLGMWSEATSNGFRVDSSPPDVVDTPAVDETQGMAVQNTQVLRDLLHFSWKFNDPESGISDQYVSVSTHHNGDINIPPIKIAGSELDHTFTNLTLHEGSRYVITVVACNFAGLCTEAKTESLLVDGSPPSVGTFAVDTESAANLNRHRIVWIDPQEPTQGSPPPPARQHSGWMTWLEDTSTSTGSLALAWLGFADVHSGISHYLVSVGRTYGGLELTPNGPIRVDHSNDGMSLDEGIAQTAVISLEGSITGLSPPYLYISIWAINRVGLLSNRHHSTFEASPTSPNEGSLVLLRSCSAATCEGHCACAPIDRRCAPSRTCSDVTGSNPNAEIEVLDVLDLMHDDVSTTTDVDETATQFMAAAVWRVTEQKGLGITWFEWSIGDDSSSDPSGVFDAGRDRVWFDVGQDNQVIITLDEDHKLQKGVKYHVFVRAWYDANTYAVFRSDGITPDVTPPKISTVRGTKIKDLATPSATKDTDYLTNPDVIFISWMGVFLDDAMSHYQVSLSTYPGGEDIRQFADHTFPADGSSTQFTGLDLQSGLRYYGNVRAFNKAGLHTLKSSDGFVMDTRGPDPGLVFDGIGLHDVEYQNSSTVISASWHGFVDLESYIDHYEWCVGLTQSPTDGGTLPCADVGIKLSASQTQAVPLTDGVRYYSKISAFDAAGLQSVSVASDGFVVDTTPPEPQEHILLGENLIQNPSFEMMEEPDNADVDLSFTTASPGILTFSETSMATQTTEIHSRNETSTLSSTQSLSTNFSNINASDSYPTSATNLTTEETFSTAEMVTSGPQGEPLVQWDVGSDSRFAVITSEKKIAQDGHSFLSLHGSISQTFNTILGGHYQVTVFASHVVPSHNPLLNQEGRIEAPGLNRVFRLYDRLAHSHSDQSLRSIQWHQHRVYFTASEDISTLKISSVGQSNGILLDSVQVRLLTSGPSTGDGSVEVHTQFIHGWSSLQAKWHFIDVESPIVDYRWAIGTTKGGTQLQSFRSVGTQTDAINTDLRMAHGSYVYVTVMARNAAELIAIATSDPVLIDLTPPIIHFVIDGDPNDVDFSANDISLTFSWSSSDPESGIDYCEWTIGSEPGFDDVLPRTQSPNATSSVTTGLSQAMLEGQRLYVTVTCYNLAEKSSWKSSDGVTIVTVPPSSSAAVVNVNTVSETQYETRDGYQSQRNFLRGSWDGFRDPFGIQSYECYLSGPSAFSSWRPCGSTSETHFDWSGLTLVDDATYSLAVRAVSHAGLISRAVTGNFTVESSKPAQGAPSLIISSCLGDGMVDLAWDGLFSNPSSSSLVYEVSLGTIPGGSDIIQWVETMETGMRVSPLAPYTDYHLTLTAINAAGLSQTVNKIINSEQ</sequence>